<sequence length="178" mass="20108">MPALVFAGSYEYEASKDHPFGQPNPDGHENVIDFDGLIGECECDSERRNPDGSWQEIVTMTWRWKYIMNGLAVQDETFTESGFMAGSIRQINPETGKWHVYYYSTGGAPDSLNAWIGGKVDDSIVLSQPQTAPNGMEGFSRLTFYDISDAGFKWVGEWVDNLEAPNVVYPFWKIDCKR</sequence>
<proteinExistence type="predicted"/>
<comment type="caution">
    <text evidence="1">The sequence shown here is derived from an EMBL/GenBank/DDBJ whole genome shotgun (WGS) entry which is preliminary data.</text>
</comment>
<evidence type="ECO:0008006" key="3">
    <source>
        <dbReference type="Google" id="ProtNLM"/>
    </source>
</evidence>
<evidence type="ECO:0000313" key="1">
    <source>
        <dbReference type="EMBL" id="NNF08268.1"/>
    </source>
</evidence>
<evidence type="ECO:0000313" key="2">
    <source>
        <dbReference type="Proteomes" id="UP000547674"/>
    </source>
</evidence>
<dbReference type="EMBL" id="JABDJR010000641">
    <property type="protein sequence ID" value="NNF08268.1"/>
    <property type="molecule type" value="Genomic_DNA"/>
</dbReference>
<gene>
    <name evidence="1" type="ORF">HKN21_16015</name>
</gene>
<reference evidence="1 2" key="1">
    <citation type="submission" date="2020-03" db="EMBL/GenBank/DDBJ databases">
        <title>Metabolic flexibility allows generalist bacteria to become dominant in a frequently disturbed ecosystem.</title>
        <authorList>
            <person name="Chen Y.-J."/>
            <person name="Leung P.M."/>
            <person name="Bay S.K."/>
            <person name="Hugenholtz P."/>
            <person name="Kessler A.J."/>
            <person name="Shelley G."/>
            <person name="Waite D.W."/>
            <person name="Cook P.L."/>
            <person name="Greening C."/>
        </authorList>
    </citation>
    <scope>NUCLEOTIDE SEQUENCE [LARGE SCALE GENOMIC DNA]</scope>
    <source>
        <strain evidence="1">SS_bin_28</strain>
    </source>
</reference>
<name>A0A7Y2EAJ1_UNCEI</name>
<organism evidence="1 2">
    <name type="scientific">Eiseniibacteriota bacterium</name>
    <dbReference type="NCBI Taxonomy" id="2212470"/>
    <lineage>
        <taxon>Bacteria</taxon>
        <taxon>Candidatus Eiseniibacteriota</taxon>
    </lineage>
</organism>
<dbReference type="AlphaFoldDB" id="A0A7Y2EAJ1"/>
<protein>
    <recommendedName>
        <fullName evidence="3">DUF1579 domain-containing protein</fullName>
    </recommendedName>
</protein>
<accession>A0A7Y2EAJ1</accession>
<dbReference type="Proteomes" id="UP000547674">
    <property type="component" value="Unassembled WGS sequence"/>
</dbReference>